<reference evidence="3 6" key="1">
    <citation type="submission" date="2021-01" db="EMBL/GenBank/DDBJ databases">
        <title>Sequencing the genomes of 1000 actinobacteria strains.</title>
        <authorList>
            <person name="Klenk H.-P."/>
        </authorList>
    </citation>
    <scope>NUCLEOTIDE SEQUENCE [LARGE SCALE GENOMIC DNA]</scope>
    <source>
        <strain evidence="3 6">DSM 44581</strain>
    </source>
</reference>
<evidence type="ECO:0000313" key="4">
    <source>
        <dbReference type="EMBL" id="QTR02523.1"/>
    </source>
</evidence>
<name>A0A8T8HVD1_9PSEU</name>
<accession>A0A8T8HVD1</accession>
<keyword evidence="2" id="KW-1133">Transmembrane helix</keyword>
<dbReference type="RefSeq" id="WP_204844693.1">
    <property type="nucleotide sequence ID" value="NZ_JAFBCL010000001.1"/>
</dbReference>
<evidence type="ECO:0000313" key="3">
    <source>
        <dbReference type="EMBL" id="MBM7814151.1"/>
    </source>
</evidence>
<keyword evidence="2" id="KW-0812">Transmembrane</keyword>
<proteinExistence type="predicted"/>
<keyword evidence="6" id="KW-1185">Reference proteome</keyword>
<feature type="region of interest" description="Disordered" evidence="1">
    <location>
        <begin position="121"/>
        <end position="144"/>
    </location>
</feature>
<evidence type="ECO:0000256" key="2">
    <source>
        <dbReference type="SAM" id="Phobius"/>
    </source>
</evidence>
<protein>
    <submittedName>
        <fullName evidence="4">Uncharacterized protein</fullName>
    </submittedName>
</protein>
<organism evidence="4 5">
    <name type="scientific">Saccharothrix algeriensis</name>
    <dbReference type="NCBI Taxonomy" id="173560"/>
    <lineage>
        <taxon>Bacteria</taxon>
        <taxon>Bacillati</taxon>
        <taxon>Actinomycetota</taxon>
        <taxon>Actinomycetes</taxon>
        <taxon>Pseudonocardiales</taxon>
        <taxon>Pseudonocardiaceae</taxon>
        <taxon>Saccharothrix</taxon>
    </lineage>
</organism>
<evidence type="ECO:0000313" key="6">
    <source>
        <dbReference type="Proteomes" id="UP001195724"/>
    </source>
</evidence>
<sequence length="155" mass="15537">MRVEGGGALVRWALLCALVLGVLGMHHLSGLTHGHGPSGGHAAAAVPRADTAPLDTQAAAQRHCCPGPAGAMPSTPGPGAMPSTPDHGGGHDLLAHLCLAVLTAAGVGLLLVLLRRTRRGPAPPARTAVTGAGHPRPPPPLPTSTRLASLRVLRL</sequence>
<evidence type="ECO:0000256" key="1">
    <source>
        <dbReference type="SAM" id="MobiDB-lite"/>
    </source>
</evidence>
<dbReference type="EMBL" id="CP072788">
    <property type="protein sequence ID" value="QTR02523.1"/>
    <property type="molecule type" value="Genomic_DNA"/>
</dbReference>
<dbReference type="Proteomes" id="UP000671828">
    <property type="component" value="Chromosome"/>
</dbReference>
<dbReference type="AlphaFoldDB" id="A0A8T8HVD1"/>
<dbReference type="EMBL" id="JAFBCL010000001">
    <property type="protein sequence ID" value="MBM7814151.1"/>
    <property type="molecule type" value="Genomic_DNA"/>
</dbReference>
<evidence type="ECO:0000313" key="5">
    <source>
        <dbReference type="Proteomes" id="UP000671828"/>
    </source>
</evidence>
<keyword evidence="2" id="KW-0472">Membrane</keyword>
<feature type="region of interest" description="Disordered" evidence="1">
    <location>
        <begin position="54"/>
        <end position="87"/>
    </location>
</feature>
<dbReference type="Proteomes" id="UP001195724">
    <property type="component" value="Unassembled WGS sequence"/>
</dbReference>
<feature type="compositionally biased region" description="Low complexity" evidence="1">
    <location>
        <begin position="125"/>
        <end position="134"/>
    </location>
</feature>
<feature type="transmembrane region" description="Helical" evidence="2">
    <location>
        <begin position="93"/>
        <end position="114"/>
    </location>
</feature>
<reference evidence="4" key="2">
    <citation type="submission" date="2021-04" db="EMBL/GenBank/DDBJ databases">
        <title>Saccharothrix algeriensis WGS.</title>
        <authorList>
            <person name="Stuskova K."/>
            <person name="Hakalova E."/>
            <person name="Tebbal A.B."/>
            <person name="Eichmeier A."/>
        </authorList>
    </citation>
    <scope>NUCLEOTIDE SEQUENCE</scope>
    <source>
        <strain evidence="4">NRRL B-24137</strain>
    </source>
</reference>
<gene>
    <name evidence="4" type="ORF">J7S33_25990</name>
    <name evidence="3" type="ORF">JOE68_005016</name>
</gene>